<gene>
    <name evidence="1" type="ORF">LCGC14_2204710</name>
</gene>
<dbReference type="EMBL" id="LAZR01029128">
    <property type="protein sequence ID" value="KKL60500.1"/>
    <property type="molecule type" value="Genomic_DNA"/>
</dbReference>
<reference evidence="1" key="1">
    <citation type="journal article" date="2015" name="Nature">
        <title>Complex archaea that bridge the gap between prokaryotes and eukaryotes.</title>
        <authorList>
            <person name="Spang A."/>
            <person name="Saw J.H."/>
            <person name="Jorgensen S.L."/>
            <person name="Zaremba-Niedzwiedzka K."/>
            <person name="Martijn J."/>
            <person name="Lind A.E."/>
            <person name="van Eijk R."/>
            <person name="Schleper C."/>
            <person name="Guy L."/>
            <person name="Ettema T.J."/>
        </authorList>
    </citation>
    <scope>NUCLEOTIDE SEQUENCE</scope>
</reference>
<sequence length="69" mass="7758">MKIMCECIDCHECGGTGTVWFSFSGKYMGLHRCDDLDGMEMCEECRGTGVSSTCCECQQDCDDDRDEFC</sequence>
<accession>A0A0F9FT04</accession>
<proteinExistence type="predicted"/>
<protein>
    <submittedName>
        <fullName evidence="1">Uncharacterized protein</fullName>
    </submittedName>
</protein>
<comment type="caution">
    <text evidence="1">The sequence shown here is derived from an EMBL/GenBank/DDBJ whole genome shotgun (WGS) entry which is preliminary data.</text>
</comment>
<name>A0A0F9FT04_9ZZZZ</name>
<evidence type="ECO:0000313" key="1">
    <source>
        <dbReference type="EMBL" id="KKL60500.1"/>
    </source>
</evidence>
<dbReference type="AlphaFoldDB" id="A0A0F9FT04"/>
<organism evidence="1">
    <name type="scientific">marine sediment metagenome</name>
    <dbReference type="NCBI Taxonomy" id="412755"/>
    <lineage>
        <taxon>unclassified sequences</taxon>
        <taxon>metagenomes</taxon>
        <taxon>ecological metagenomes</taxon>
    </lineage>
</organism>